<protein>
    <submittedName>
        <fullName evidence="12">Tenascin-X</fullName>
    </submittedName>
</protein>
<evidence type="ECO:0000256" key="1">
    <source>
        <dbReference type="ARBA" id="ARBA00004498"/>
    </source>
</evidence>
<feature type="region of interest" description="Disordered" evidence="8">
    <location>
        <begin position="627"/>
        <end position="658"/>
    </location>
</feature>
<dbReference type="CDD" id="cd00063">
    <property type="entry name" value="FN3"/>
    <property type="match status" value="3"/>
</dbReference>
<dbReference type="Gene3D" id="3.90.215.10">
    <property type="entry name" value="Gamma Fibrinogen, chain A, domain 1"/>
    <property type="match status" value="1"/>
</dbReference>
<keyword evidence="2" id="KW-0964">Secreted</keyword>
<feature type="compositionally biased region" description="Polar residues" evidence="8">
    <location>
        <begin position="820"/>
        <end position="831"/>
    </location>
</feature>
<evidence type="ECO:0000259" key="11">
    <source>
        <dbReference type="PROSITE" id="PS51406"/>
    </source>
</evidence>
<feature type="compositionally biased region" description="Polar residues" evidence="8">
    <location>
        <begin position="230"/>
        <end position="242"/>
    </location>
</feature>
<dbReference type="PROSITE" id="PS50853">
    <property type="entry name" value="FN3"/>
    <property type="match status" value="2"/>
</dbReference>
<dbReference type="InterPro" id="IPR036056">
    <property type="entry name" value="Fibrinogen-like_C"/>
</dbReference>
<sequence>MLFSIWLILLITPVPGRQTTAYEKSNATGSDTIKSDAILTSSILKTVAALAKQNFPPKPNAANQTLLTALTVKQKPLMVNGTNSMKMKKASTVSQATLSTSPKTLTISIKDKHTINKTFIAKTSPTSDVKIIKKKIVTTVTDIAAKTAKNKLTASTNQTISIKSPAIGKSGPIVIQQIQSTPTPSSETVTDKLAITVSKTASKDKQTTSVNQTTKQTTVSGTTITKEKFSTSVNQTSTSNARSTKDKSATTNPTLTTKDKPTTTANYTALIKPQTNSDAKANKVKLDLKAIHTASSDNVDNKDKHVNHTQTIKAPAVTSGVKDTEKPSSTQPIKIVISEGCDSSHTMEQDVKLKPGSPLVVTHKISLVPAGCSESCQAEMEALKARLDRLEKEMTARKDQCPDCSKCAPGANCETKGDKGKFKMNIEAVPMKITEDKNTKAEQTISQKKDQTVTLTLPVKVSKVKTKARQQTAKTNIRDSASARKTGQPTVGQILLKQKGKKQEEARIGRTTVLTGKELAKSEAEQVVMKVVAVAKAHANSGQLQDQPQTNDTLGVMKVTNGTAKILPILTKVMETSNRNNSLHPSTLAEKDVTQSPANTLIKKVKTGSVNASNVVQIVDNTKTPTSKIGSGKVMLSSTTASKDKQGTSANQATSVKAPSSDVKTITEKPAIKVAKAVLPITVTGGTTIGEDKQASAVDQITSGKTQSSNVKPAVAVARPAVWTASKTVTTSGTTVNKDKQTASVNQKTSVKTSSNLKPNTEKTILTVVRTTQSRETKLTSMSGATTITKDKFTSDVTGNQSADAKSTKDTPAEHHQLADSKSATSNATLSTKDKPMPTANHTAFIKSSSDEKAANTQTSKIGSGKAKGTQRSQFLVNATSVENRETSAGDTTTQQHTSRRSGGGLGSVKVSNVSSYSFTLTWSAPPGMFKNFTVIRREQRVEAEGTVEQEAVDRNVDSDDMATTAAKNMTAVQTLRENTDVAPSSVKATSSRGKAEERVSMVLPGNVRSVEFVHLQANTRYFLQVFGTAPGRRSKIHRISTTTGPEPATELVFSNVTESSVTLSWSKPKSTWTGFRVRYTNSITGESSVETVEPQRSHVVLSQLGAGSSYIITITSVQGNAESDALTSLITTVPAPPAQLRAVNVMDTRALLKWTPSLGTADRFIISYESAKIPNVTVTVMVSGGAADHQLRALQRGTEYTVKALSQKNGLQSAAASTTFTTASTVKASAVGPRSAVIKWSGASSISYQRYKMTYRVAGEESKEVILDHTITEYRLTRLLPMTRYLVLIQGERDGQFTSIVTTEFVTGKLRFPCPADCSEEQLNGALQSGEVDIYPNGKAGGAYRVYCDMETDGGGWTVFQRRMNGNTDFYRTWNEYSVGFGNISQEFWLGNELLHNLTRTGSMGMRVDLRAENETAYAHYSKFTVDSEEHHYSVMLSGFTGTAGDSMRYHNGRPFSTHDKDPESLGIHCARAYMGGWWYKNCYKTNLNGLYNVSSNNQGVVWIDWKGKDSSLPSTEMKIRPAAFSPSAPHEVKVHLLSLSPTRLRSTFPQLHTVKVHLLSLSSTRLRSTFPQPHTVKPQQYCGVLEFRGECEGLTGQESDTEV</sequence>
<dbReference type="EMBL" id="JAOPHQ010006651">
    <property type="protein sequence ID" value="KAK0130711.1"/>
    <property type="molecule type" value="Genomic_DNA"/>
</dbReference>
<keyword evidence="4 9" id="KW-0732">Signal</keyword>
<dbReference type="PROSITE" id="PS51406">
    <property type="entry name" value="FIBRINOGEN_C_2"/>
    <property type="match status" value="1"/>
</dbReference>
<evidence type="ECO:0000256" key="2">
    <source>
        <dbReference type="ARBA" id="ARBA00022530"/>
    </source>
</evidence>
<comment type="subcellular location">
    <subcellularLocation>
        <location evidence="1">Secreted</location>
        <location evidence="1">Extracellular space</location>
        <location evidence="1">Extracellular matrix</location>
    </subcellularLocation>
</comment>
<feature type="compositionally biased region" description="Low complexity" evidence="8">
    <location>
        <begin position="249"/>
        <end position="261"/>
    </location>
</feature>
<evidence type="ECO:0000256" key="5">
    <source>
        <dbReference type="ARBA" id="ARBA00022737"/>
    </source>
</evidence>
<dbReference type="Proteomes" id="UP001174136">
    <property type="component" value="Unassembled WGS sequence"/>
</dbReference>
<name>A0AA47NL84_MERPO</name>
<dbReference type="NCBIfam" id="NF040941">
    <property type="entry name" value="GGGWT_bact"/>
    <property type="match status" value="1"/>
</dbReference>
<feature type="domain" description="Fibrinogen C-terminal" evidence="11">
    <location>
        <begin position="1310"/>
        <end position="1525"/>
    </location>
</feature>
<feature type="compositionally biased region" description="Polar residues" evidence="8">
    <location>
        <begin position="870"/>
        <end position="882"/>
    </location>
</feature>
<evidence type="ECO:0000256" key="9">
    <source>
        <dbReference type="SAM" id="SignalP"/>
    </source>
</evidence>
<feature type="signal peptide" evidence="9">
    <location>
        <begin position="1"/>
        <end position="16"/>
    </location>
</feature>
<dbReference type="SMART" id="SM00186">
    <property type="entry name" value="FBG"/>
    <property type="match status" value="1"/>
</dbReference>
<keyword evidence="7" id="KW-0175">Coiled coil</keyword>
<feature type="chain" id="PRO_5041238497" evidence="9">
    <location>
        <begin position="17"/>
        <end position="1605"/>
    </location>
</feature>
<keyword evidence="13" id="KW-1185">Reference proteome</keyword>
<dbReference type="InterPro" id="IPR014716">
    <property type="entry name" value="Fibrinogen_a/b/g_C_1"/>
</dbReference>
<keyword evidence="2" id="KW-0272">Extracellular matrix</keyword>
<evidence type="ECO:0000313" key="12">
    <source>
        <dbReference type="EMBL" id="KAK0130711.1"/>
    </source>
</evidence>
<gene>
    <name evidence="12" type="primary">TNXB</name>
    <name evidence="12" type="ORF">N1851_034653</name>
</gene>
<dbReference type="InterPro" id="IPR036116">
    <property type="entry name" value="FN3_sf"/>
</dbReference>
<evidence type="ECO:0000313" key="13">
    <source>
        <dbReference type="Proteomes" id="UP001174136"/>
    </source>
</evidence>
<dbReference type="InterPro" id="IPR013783">
    <property type="entry name" value="Ig-like_fold"/>
</dbReference>
<organism evidence="12 13">
    <name type="scientific">Merluccius polli</name>
    <name type="common">Benguela hake</name>
    <name type="synonym">Merluccius cadenati</name>
    <dbReference type="NCBI Taxonomy" id="89951"/>
    <lineage>
        <taxon>Eukaryota</taxon>
        <taxon>Metazoa</taxon>
        <taxon>Chordata</taxon>
        <taxon>Craniata</taxon>
        <taxon>Vertebrata</taxon>
        <taxon>Euteleostomi</taxon>
        <taxon>Actinopterygii</taxon>
        <taxon>Neopterygii</taxon>
        <taxon>Teleostei</taxon>
        <taxon>Neoteleostei</taxon>
        <taxon>Acanthomorphata</taxon>
        <taxon>Zeiogadaria</taxon>
        <taxon>Gadariae</taxon>
        <taxon>Gadiformes</taxon>
        <taxon>Gadoidei</taxon>
        <taxon>Merlucciidae</taxon>
        <taxon>Merluccius</taxon>
    </lineage>
</organism>
<keyword evidence="6" id="KW-1015">Disulfide bond</keyword>
<feature type="domain" description="Fibronectin type-III" evidence="10">
    <location>
        <begin position="1048"/>
        <end position="1137"/>
    </location>
</feature>
<feature type="region of interest" description="Disordered" evidence="8">
    <location>
        <begin position="795"/>
        <end position="909"/>
    </location>
</feature>
<dbReference type="Gene3D" id="2.60.40.10">
    <property type="entry name" value="Immunoglobulins"/>
    <property type="match status" value="4"/>
</dbReference>
<evidence type="ECO:0000256" key="3">
    <source>
        <dbReference type="ARBA" id="ARBA00022536"/>
    </source>
</evidence>
<evidence type="ECO:0000259" key="10">
    <source>
        <dbReference type="PROSITE" id="PS50853"/>
    </source>
</evidence>
<feature type="coiled-coil region" evidence="7">
    <location>
        <begin position="373"/>
        <end position="400"/>
    </location>
</feature>
<dbReference type="Pfam" id="PF00147">
    <property type="entry name" value="Fibrinogen_C"/>
    <property type="match status" value="1"/>
</dbReference>
<feature type="region of interest" description="Disordered" evidence="8">
    <location>
        <begin position="230"/>
        <end position="261"/>
    </location>
</feature>
<dbReference type="FunFam" id="3.90.215.10:FF:000001">
    <property type="entry name" value="Tenascin isoform 1"/>
    <property type="match status" value="1"/>
</dbReference>
<dbReference type="GO" id="GO:0031175">
    <property type="term" value="P:neuron projection development"/>
    <property type="evidence" value="ECO:0007669"/>
    <property type="project" value="TreeGrafter"/>
</dbReference>
<dbReference type="PANTHER" id="PTHR46708:SF1">
    <property type="entry name" value="TENASCIN"/>
    <property type="match status" value="1"/>
</dbReference>
<dbReference type="InterPro" id="IPR050991">
    <property type="entry name" value="ECM_Regulatory_Proteins"/>
</dbReference>
<dbReference type="GO" id="GO:0005615">
    <property type="term" value="C:extracellular space"/>
    <property type="evidence" value="ECO:0007669"/>
    <property type="project" value="TreeGrafter"/>
</dbReference>
<evidence type="ECO:0000256" key="8">
    <source>
        <dbReference type="SAM" id="MobiDB-lite"/>
    </source>
</evidence>
<evidence type="ECO:0000256" key="4">
    <source>
        <dbReference type="ARBA" id="ARBA00022729"/>
    </source>
</evidence>
<dbReference type="InterPro" id="IPR003961">
    <property type="entry name" value="FN3_dom"/>
</dbReference>
<feature type="compositionally biased region" description="Polar residues" evidence="8">
    <location>
        <begin position="636"/>
        <end position="658"/>
    </location>
</feature>
<feature type="domain" description="Fibronectin type-III" evidence="10">
    <location>
        <begin position="1138"/>
        <end position="1229"/>
    </location>
</feature>
<keyword evidence="5" id="KW-0677">Repeat</keyword>
<reference evidence="12" key="1">
    <citation type="journal article" date="2023" name="Front. Mar. Sci.">
        <title>A new Merluccius polli reference genome to investigate the effects of global change in West African waters.</title>
        <authorList>
            <person name="Mateo J.L."/>
            <person name="Blanco-Fernandez C."/>
            <person name="Garcia-Vazquez E."/>
            <person name="Machado-Schiaffino G."/>
        </authorList>
    </citation>
    <scope>NUCLEOTIDE SEQUENCE</scope>
    <source>
        <strain evidence="12">C29</strain>
        <tissue evidence="12">Fin</tissue>
    </source>
</reference>
<feature type="compositionally biased region" description="Basic and acidic residues" evidence="8">
    <location>
        <begin position="806"/>
        <end position="819"/>
    </location>
</feature>
<comment type="caution">
    <text evidence="12">The sequence shown here is derived from an EMBL/GenBank/DDBJ whole genome shotgun (WGS) entry which is preliminary data.</text>
</comment>
<dbReference type="Pfam" id="PF00041">
    <property type="entry name" value="fn3"/>
    <property type="match status" value="2"/>
</dbReference>
<dbReference type="GO" id="GO:0030155">
    <property type="term" value="P:regulation of cell adhesion"/>
    <property type="evidence" value="ECO:0007669"/>
    <property type="project" value="TreeGrafter"/>
</dbReference>
<evidence type="ECO:0000256" key="7">
    <source>
        <dbReference type="SAM" id="Coils"/>
    </source>
</evidence>
<feature type="compositionally biased region" description="Polar residues" evidence="8">
    <location>
        <begin position="795"/>
        <end position="805"/>
    </location>
</feature>
<dbReference type="SMART" id="SM00060">
    <property type="entry name" value="FN3"/>
    <property type="match status" value="4"/>
</dbReference>
<proteinExistence type="predicted"/>
<dbReference type="SUPFAM" id="SSF56496">
    <property type="entry name" value="Fibrinogen C-terminal domain-like"/>
    <property type="match status" value="1"/>
</dbReference>
<evidence type="ECO:0000256" key="6">
    <source>
        <dbReference type="ARBA" id="ARBA00023157"/>
    </source>
</evidence>
<dbReference type="PANTHER" id="PTHR46708">
    <property type="entry name" value="TENASCIN"/>
    <property type="match status" value="1"/>
</dbReference>
<keyword evidence="3" id="KW-0245">EGF-like domain</keyword>
<dbReference type="SUPFAM" id="SSF49265">
    <property type="entry name" value="Fibronectin type III"/>
    <property type="match status" value="4"/>
</dbReference>
<dbReference type="InterPro" id="IPR002181">
    <property type="entry name" value="Fibrinogen_a/b/g_C_dom"/>
</dbReference>
<dbReference type="CDD" id="cd00087">
    <property type="entry name" value="FReD"/>
    <property type="match status" value="1"/>
</dbReference>
<accession>A0AA47NL84</accession>